<dbReference type="Proteomes" id="UP000321901">
    <property type="component" value="Unassembled WGS sequence"/>
</dbReference>
<proteinExistence type="predicted"/>
<comment type="caution">
    <text evidence="3">The sequence shown here is derived from an EMBL/GenBank/DDBJ whole genome shotgun (WGS) entry which is preliminary data.</text>
</comment>
<keyword evidence="4" id="KW-1185">Reference proteome</keyword>
<organism evidence="3 4">
    <name type="scientific">Sporosarcina luteola</name>
    <dbReference type="NCBI Taxonomy" id="582850"/>
    <lineage>
        <taxon>Bacteria</taxon>
        <taxon>Bacillati</taxon>
        <taxon>Bacillota</taxon>
        <taxon>Bacilli</taxon>
        <taxon>Bacillales</taxon>
        <taxon>Caryophanaceae</taxon>
        <taxon>Sporosarcina</taxon>
    </lineage>
</organism>
<feature type="signal peptide" evidence="1">
    <location>
        <begin position="1"/>
        <end position="19"/>
    </location>
</feature>
<feature type="domain" description="GP-PDE" evidence="2">
    <location>
        <begin position="30"/>
        <end position="281"/>
    </location>
</feature>
<dbReference type="SUPFAM" id="SSF51695">
    <property type="entry name" value="PLC-like phosphodiesterases"/>
    <property type="match status" value="1"/>
</dbReference>
<protein>
    <submittedName>
        <fullName evidence="3">Glycerophosphoryl diester phosphodiesterase</fullName>
    </submittedName>
</protein>
<evidence type="ECO:0000259" key="2">
    <source>
        <dbReference type="PROSITE" id="PS51704"/>
    </source>
</evidence>
<dbReference type="GO" id="GO:0006629">
    <property type="term" value="P:lipid metabolic process"/>
    <property type="evidence" value="ECO:0007669"/>
    <property type="project" value="InterPro"/>
</dbReference>
<dbReference type="EMBL" id="BJYL01000010">
    <property type="protein sequence ID" value="GEN82511.1"/>
    <property type="molecule type" value="Genomic_DNA"/>
</dbReference>
<gene>
    <name evidence="3" type="primary">glpQ_1</name>
    <name evidence="3" type="ORF">SLU01_08230</name>
</gene>
<dbReference type="OrthoDB" id="384721at2"/>
<dbReference type="Pfam" id="PF03009">
    <property type="entry name" value="GDPD"/>
    <property type="match status" value="1"/>
</dbReference>
<accession>A0A511Z4Z0</accession>
<keyword evidence="1" id="KW-0732">Signal</keyword>
<dbReference type="InterPro" id="IPR030395">
    <property type="entry name" value="GP_PDE_dom"/>
</dbReference>
<evidence type="ECO:0000313" key="3">
    <source>
        <dbReference type="EMBL" id="GEN82511.1"/>
    </source>
</evidence>
<dbReference type="PANTHER" id="PTHR46211:SF7">
    <property type="entry name" value="GLYCEROPHOSPHODIESTER PHOSPHODIESTERASE"/>
    <property type="match status" value="1"/>
</dbReference>
<sequence length="281" mass="31316">MKKGFLFVMLVLLSACSQKTDVAALPDDEFLIIAHRGASAYAPEHSLLAYELAVQMKADYIELDVHMTKDGELVSIHDGFILSPDGKKAIVDTTFQELKLLRRESDYNGSIPVSLLTGVDPLRIVSTEEIFSHFGDDVNYYIEIKSPTSYPGIEEALLEQLHTYGLLSDDGPIPNVILQSFDAASLKTVHKLEPSIPLIQLYSVKNETMPTKRQLRKVAKYASGIGINENVVTEEFVELVHEVDLDIHPFTVNEEAAMRRMIDLGVDGIFTDKPDQVPKVK</sequence>
<dbReference type="PROSITE" id="PS51257">
    <property type="entry name" value="PROKAR_LIPOPROTEIN"/>
    <property type="match status" value="1"/>
</dbReference>
<feature type="chain" id="PRO_5038786266" evidence="1">
    <location>
        <begin position="20"/>
        <end position="281"/>
    </location>
</feature>
<reference evidence="3 4" key="1">
    <citation type="submission" date="2019-07" db="EMBL/GenBank/DDBJ databases">
        <title>Whole genome shotgun sequence of Sporosarcina luteola NBRC 105378.</title>
        <authorList>
            <person name="Hosoyama A."/>
            <person name="Uohara A."/>
            <person name="Ohji S."/>
            <person name="Ichikawa N."/>
        </authorList>
    </citation>
    <scope>NUCLEOTIDE SEQUENCE [LARGE SCALE GENOMIC DNA]</scope>
    <source>
        <strain evidence="3 4">NBRC 105378</strain>
    </source>
</reference>
<evidence type="ECO:0000256" key="1">
    <source>
        <dbReference type="SAM" id="SignalP"/>
    </source>
</evidence>
<dbReference type="RefSeq" id="WP_147055626.1">
    <property type="nucleotide sequence ID" value="NZ_BJYL01000010.1"/>
</dbReference>
<dbReference type="Gene3D" id="3.20.20.190">
    <property type="entry name" value="Phosphatidylinositol (PI) phosphodiesterase"/>
    <property type="match status" value="1"/>
</dbReference>
<dbReference type="AlphaFoldDB" id="A0A511Z4Z0"/>
<dbReference type="PANTHER" id="PTHR46211">
    <property type="entry name" value="GLYCEROPHOSPHORYL DIESTER PHOSPHODIESTERASE"/>
    <property type="match status" value="1"/>
</dbReference>
<name>A0A511Z4Z0_9BACL</name>
<dbReference type="InterPro" id="IPR017946">
    <property type="entry name" value="PLC-like_Pdiesterase_TIM-brl"/>
</dbReference>
<dbReference type="PROSITE" id="PS51704">
    <property type="entry name" value="GP_PDE"/>
    <property type="match status" value="1"/>
</dbReference>
<evidence type="ECO:0000313" key="4">
    <source>
        <dbReference type="Proteomes" id="UP000321901"/>
    </source>
</evidence>
<dbReference type="GO" id="GO:0008081">
    <property type="term" value="F:phosphoric diester hydrolase activity"/>
    <property type="evidence" value="ECO:0007669"/>
    <property type="project" value="InterPro"/>
</dbReference>